<gene>
    <name evidence="3" type="ORF">GCM10011521_23630</name>
</gene>
<comment type="caution">
    <text evidence="3">The sequence shown here is derived from an EMBL/GenBank/DDBJ whole genome shotgun (WGS) entry which is preliminary data.</text>
</comment>
<accession>A0ABQ1HPU9</accession>
<dbReference type="InterPro" id="IPR025565">
    <property type="entry name" value="DUF4328"/>
</dbReference>
<dbReference type="RefSeq" id="WP_188664461.1">
    <property type="nucleotide sequence ID" value="NZ_BMKC01000003.1"/>
</dbReference>
<keyword evidence="1" id="KW-0812">Transmembrane</keyword>
<organism evidence="3 4">
    <name type="scientific">Arenimonas soli</name>
    <dbReference type="NCBI Taxonomy" id="2269504"/>
    <lineage>
        <taxon>Bacteria</taxon>
        <taxon>Pseudomonadati</taxon>
        <taxon>Pseudomonadota</taxon>
        <taxon>Gammaproteobacteria</taxon>
        <taxon>Lysobacterales</taxon>
        <taxon>Lysobacteraceae</taxon>
        <taxon>Arenimonas</taxon>
    </lineage>
</organism>
<feature type="transmembrane region" description="Helical" evidence="1">
    <location>
        <begin position="6"/>
        <end position="27"/>
    </location>
</feature>
<keyword evidence="1" id="KW-0472">Membrane</keyword>
<keyword evidence="1" id="KW-1133">Transmembrane helix</keyword>
<feature type="transmembrane region" description="Helical" evidence="1">
    <location>
        <begin position="47"/>
        <end position="68"/>
    </location>
</feature>
<evidence type="ECO:0000259" key="2">
    <source>
        <dbReference type="Pfam" id="PF14219"/>
    </source>
</evidence>
<proteinExistence type="predicted"/>
<evidence type="ECO:0000313" key="4">
    <source>
        <dbReference type="Proteomes" id="UP000623419"/>
    </source>
</evidence>
<feature type="transmembrane region" description="Helical" evidence="1">
    <location>
        <begin position="128"/>
        <end position="148"/>
    </location>
</feature>
<evidence type="ECO:0000313" key="3">
    <source>
        <dbReference type="EMBL" id="GGA84503.1"/>
    </source>
</evidence>
<evidence type="ECO:0000256" key="1">
    <source>
        <dbReference type="SAM" id="Phobius"/>
    </source>
</evidence>
<dbReference type="EMBL" id="BMKC01000003">
    <property type="protein sequence ID" value="GGA84503.1"/>
    <property type="molecule type" value="Genomic_DNA"/>
</dbReference>
<feature type="transmembrane region" description="Helical" evidence="1">
    <location>
        <begin position="88"/>
        <end position="107"/>
    </location>
</feature>
<dbReference type="Proteomes" id="UP000623419">
    <property type="component" value="Unassembled WGS sequence"/>
</dbReference>
<feature type="transmembrane region" description="Helical" evidence="1">
    <location>
        <begin position="160"/>
        <end position="183"/>
    </location>
</feature>
<keyword evidence="4" id="KW-1185">Reference proteome</keyword>
<name>A0ABQ1HPU9_9GAMM</name>
<reference evidence="4" key="1">
    <citation type="journal article" date="2019" name="Int. J. Syst. Evol. Microbiol.">
        <title>The Global Catalogue of Microorganisms (GCM) 10K type strain sequencing project: providing services to taxonomists for standard genome sequencing and annotation.</title>
        <authorList>
            <consortium name="The Broad Institute Genomics Platform"/>
            <consortium name="The Broad Institute Genome Sequencing Center for Infectious Disease"/>
            <person name="Wu L."/>
            <person name="Ma J."/>
        </authorList>
    </citation>
    <scope>NUCLEOTIDE SEQUENCE [LARGE SCALE GENOMIC DNA]</scope>
    <source>
        <strain evidence="4">CGMCC 1.15905</strain>
    </source>
</reference>
<protein>
    <recommendedName>
        <fullName evidence="2">DUF4328 domain-containing protein</fullName>
    </recommendedName>
</protein>
<dbReference type="Pfam" id="PF14219">
    <property type="entry name" value="DUF4328"/>
    <property type="match status" value="1"/>
</dbReference>
<sequence length="210" mass="22959">MLWLDVMLQVAYAGASLGVVSLINALIDGSFIPEDDSLAPSEILQAIVGLASAAVSLSLFFIIGRWIYCAAWNIRHLGGLRLQITPGWAVGWYFVPFANLVMPYRAMKEIWLASHAPRDWQPGDAGPLPLWWGLWLVGNIIGNISFRLTLRAETLEQMRVAEWVGIAQCALAVPLALVFMRIARAVSAEQDRQAGAAQAEPPPVPVQVMA</sequence>
<feature type="domain" description="DUF4328" evidence="2">
    <location>
        <begin position="37"/>
        <end position="186"/>
    </location>
</feature>